<proteinExistence type="predicted"/>
<dbReference type="RefSeq" id="XP_009841893.1">
    <property type="nucleotide sequence ID" value="XM_009843591.1"/>
</dbReference>
<feature type="region of interest" description="Disordered" evidence="1">
    <location>
        <begin position="26"/>
        <end position="46"/>
    </location>
</feature>
<dbReference type="AlphaFoldDB" id="W4FPS6"/>
<protein>
    <submittedName>
        <fullName evidence="2">Uncharacterized protein</fullName>
    </submittedName>
</protein>
<gene>
    <name evidence="2" type="ORF">H257_15473</name>
</gene>
<evidence type="ECO:0000313" key="2">
    <source>
        <dbReference type="EMBL" id="ETV68668.1"/>
    </source>
</evidence>
<sequence length="130" mass="14934">MSHHDVFDDLYERMLRRHAVVSVEAPHSDVPVTTSPSTSTANRVEATSRSVYLRRCKRRAQLRERKASSRVPQACPRRYSLAFVESVQRLERLVSSVFPHAPRPHIVVFGRFSYRQDTCVPSPPPRSFST</sequence>
<organism evidence="2">
    <name type="scientific">Aphanomyces astaci</name>
    <name type="common">Crayfish plague agent</name>
    <dbReference type="NCBI Taxonomy" id="112090"/>
    <lineage>
        <taxon>Eukaryota</taxon>
        <taxon>Sar</taxon>
        <taxon>Stramenopiles</taxon>
        <taxon>Oomycota</taxon>
        <taxon>Saprolegniomycetes</taxon>
        <taxon>Saprolegniales</taxon>
        <taxon>Verrucalvaceae</taxon>
        <taxon>Aphanomyces</taxon>
    </lineage>
</organism>
<dbReference type="EMBL" id="KI913183">
    <property type="protein sequence ID" value="ETV68668.1"/>
    <property type="molecule type" value="Genomic_DNA"/>
</dbReference>
<reference evidence="2" key="1">
    <citation type="submission" date="2013-12" db="EMBL/GenBank/DDBJ databases">
        <title>The Genome Sequence of Aphanomyces astaci APO3.</title>
        <authorList>
            <consortium name="The Broad Institute Genomics Platform"/>
            <person name="Russ C."/>
            <person name="Tyler B."/>
            <person name="van West P."/>
            <person name="Dieguez-Uribeondo J."/>
            <person name="Young S.K."/>
            <person name="Zeng Q."/>
            <person name="Gargeya S."/>
            <person name="Fitzgerald M."/>
            <person name="Abouelleil A."/>
            <person name="Alvarado L."/>
            <person name="Chapman S.B."/>
            <person name="Gainer-Dewar J."/>
            <person name="Goldberg J."/>
            <person name="Griggs A."/>
            <person name="Gujja S."/>
            <person name="Hansen M."/>
            <person name="Howarth C."/>
            <person name="Imamovic A."/>
            <person name="Ireland A."/>
            <person name="Larimer J."/>
            <person name="McCowan C."/>
            <person name="Murphy C."/>
            <person name="Pearson M."/>
            <person name="Poon T.W."/>
            <person name="Priest M."/>
            <person name="Roberts A."/>
            <person name="Saif S."/>
            <person name="Shea T."/>
            <person name="Sykes S."/>
            <person name="Wortman J."/>
            <person name="Nusbaum C."/>
            <person name="Birren B."/>
        </authorList>
    </citation>
    <scope>NUCLEOTIDE SEQUENCE [LARGE SCALE GENOMIC DNA]</scope>
    <source>
        <strain evidence="2">APO3</strain>
    </source>
</reference>
<dbReference type="GeneID" id="20817469"/>
<name>W4FPS6_APHAT</name>
<accession>W4FPS6</accession>
<evidence type="ECO:0000256" key="1">
    <source>
        <dbReference type="SAM" id="MobiDB-lite"/>
    </source>
</evidence>
<dbReference type="VEuPathDB" id="FungiDB:H257_15473"/>
<feature type="compositionally biased region" description="Low complexity" evidence="1">
    <location>
        <begin position="28"/>
        <end position="40"/>
    </location>
</feature>